<dbReference type="Proteomes" id="UP000514716">
    <property type="component" value="Chromosome"/>
</dbReference>
<gene>
    <name evidence="1" type="ORF">H1Q58_01825</name>
</gene>
<name>A0A150W471_PLAMR</name>
<dbReference type="PANTHER" id="PTHR31435:SF10">
    <property type="entry name" value="BSR4717 PROTEIN"/>
    <property type="match status" value="1"/>
</dbReference>
<dbReference type="SUPFAM" id="SSF55729">
    <property type="entry name" value="Acyl-CoA N-acyltransferases (Nat)"/>
    <property type="match status" value="1"/>
</dbReference>
<reference evidence="1 2" key="1">
    <citation type="submission" date="2020-07" db="EMBL/GenBank/DDBJ databases">
        <title>Screening of a cold-adapted Planococcus bacterium producing protease in traditional shrimp paste and protease identification by genome sequencing.</title>
        <authorList>
            <person name="Gao R."/>
            <person name="Leng W."/>
            <person name="Chu Q."/>
            <person name="Wu X."/>
            <person name="Liu H."/>
            <person name="Li X."/>
        </authorList>
    </citation>
    <scope>NUCLEOTIDE SEQUENCE [LARGE SCALE GENOMIC DNA]</scope>
    <source>
        <strain evidence="1 2">XJ11</strain>
    </source>
</reference>
<dbReference type="InterPro" id="IPR045057">
    <property type="entry name" value="Gcn5-rel_NAT"/>
</dbReference>
<dbReference type="KEGG" id="pdec:H1Q58_01825"/>
<dbReference type="InterPro" id="IPR016181">
    <property type="entry name" value="Acyl_CoA_acyltransferase"/>
</dbReference>
<dbReference type="InterPro" id="IPR000182">
    <property type="entry name" value="GNAT_dom"/>
</dbReference>
<accession>A0A150W471</accession>
<dbReference type="KEGG" id="pmat:BBI11_02680"/>
<proteinExistence type="predicted"/>
<dbReference type="Pfam" id="PF14542">
    <property type="entry name" value="Acetyltransf_CG"/>
    <property type="match status" value="1"/>
</dbReference>
<keyword evidence="2" id="KW-1185">Reference proteome</keyword>
<dbReference type="PANTHER" id="PTHR31435">
    <property type="entry name" value="PROTEIN NATD1"/>
    <property type="match status" value="1"/>
</dbReference>
<dbReference type="InterPro" id="IPR031165">
    <property type="entry name" value="GNAT_YJDJ"/>
</dbReference>
<dbReference type="PROSITE" id="PS51729">
    <property type="entry name" value="GNAT_YJDJ"/>
    <property type="match status" value="1"/>
</dbReference>
<dbReference type="OrthoDB" id="9793389at2"/>
<dbReference type="EMBL" id="CP059540">
    <property type="protein sequence ID" value="QMT17792.1"/>
    <property type="molecule type" value="Genomic_DNA"/>
</dbReference>
<evidence type="ECO:0000313" key="2">
    <source>
        <dbReference type="Proteomes" id="UP000514716"/>
    </source>
</evidence>
<protein>
    <submittedName>
        <fullName evidence="1">N-acetyltransferase</fullName>
    </submittedName>
</protein>
<dbReference type="CDD" id="cd04301">
    <property type="entry name" value="NAT_SF"/>
    <property type="match status" value="1"/>
</dbReference>
<organism evidence="1 2">
    <name type="scientific">Planococcus maritimus</name>
    <dbReference type="NCBI Taxonomy" id="192421"/>
    <lineage>
        <taxon>Bacteria</taxon>
        <taxon>Bacillati</taxon>
        <taxon>Bacillota</taxon>
        <taxon>Bacilli</taxon>
        <taxon>Bacillales</taxon>
        <taxon>Caryophanaceae</taxon>
        <taxon>Planococcus</taxon>
    </lineage>
</organism>
<dbReference type="PROSITE" id="PS51186">
    <property type="entry name" value="GNAT"/>
    <property type="match status" value="1"/>
</dbReference>
<accession>A0A7D7MBT6</accession>
<dbReference type="Gene3D" id="3.40.630.30">
    <property type="match status" value="1"/>
</dbReference>
<dbReference type="GO" id="GO:0016747">
    <property type="term" value="F:acyltransferase activity, transferring groups other than amino-acyl groups"/>
    <property type="evidence" value="ECO:0007669"/>
    <property type="project" value="InterPro"/>
</dbReference>
<evidence type="ECO:0000313" key="1">
    <source>
        <dbReference type="EMBL" id="QMT17792.1"/>
    </source>
</evidence>
<dbReference type="AlphaFoldDB" id="A0A150W471"/>
<dbReference type="RefSeq" id="WP_068460072.1">
    <property type="nucleotide sequence ID" value="NZ_CP059540.1"/>
</dbReference>
<keyword evidence="1" id="KW-0808">Transferase</keyword>
<sequence>MDFQHQDNRIAMFDGSEEAGFISYVENGDVLTVDHTEVSPEISGQGMGKELVGKMVEHARNEGKSIDPQCPYAKKVIDDTEEFQDVLVK</sequence>